<proteinExistence type="predicted"/>
<dbReference type="EMBL" id="JAMSHJ010000006">
    <property type="protein sequence ID" value="KAI5400629.1"/>
    <property type="molecule type" value="Genomic_DNA"/>
</dbReference>
<reference evidence="2 3" key="1">
    <citation type="journal article" date="2022" name="Nat. Genet.">
        <title>Improved pea reference genome and pan-genome highlight genomic features and evolutionary characteristics.</title>
        <authorList>
            <person name="Yang T."/>
            <person name="Liu R."/>
            <person name="Luo Y."/>
            <person name="Hu S."/>
            <person name="Wang D."/>
            <person name="Wang C."/>
            <person name="Pandey M.K."/>
            <person name="Ge S."/>
            <person name="Xu Q."/>
            <person name="Li N."/>
            <person name="Li G."/>
            <person name="Huang Y."/>
            <person name="Saxena R.K."/>
            <person name="Ji Y."/>
            <person name="Li M."/>
            <person name="Yan X."/>
            <person name="He Y."/>
            <person name="Liu Y."/>
            <person name="Wang X."/>
            <person name="Xiang C."/>
            <person name="Varshney R.K."/>
            <person name="Ding H."/>
            <person name="Gao S."/>
            <person name="Zong X."/>
        </authorList>
    </citation>
    <scope>NUCLEOTIDE SEQUENCE [LARGE SCALE GENOMIC DNA]</scope>
    <source>
        <strain evidence="2 3">cv. Zhongwan 6</strain>
    </source>
</reference>
<dbReference type="Pfam" id="PF18036">
    <property type="entry name" value="Ubiquitin_4"/>
    <property type="match status" value="1"/>
</dbReference>
<keyword evidence="3" id="KW-1185">Reference proteome</keyword>
<dbReference type="Gene3D" id="3.10.20.90">
    <property type="entry name" value="Phosphatidylinositol 3-kinase Catalytic Subunit, Chain A, domain 1"/>
    <property type="match status" value="1"/>
</dbReference>
<protein>
    <submittedName>
        <fullName evidence="2">U11/U12 small nuclear ribonucleoprotein</fullName>
    </submittedName>
</protein>
<evidence type="ECO:0000313" key="2">
    <source>
        <dbReference type="EMBL" id="KAI5400629.1"/>
    </source>
</evidence>
<name>A0A9D5A9U4_PEA</name>
<accession>A0A9D5A9U4</accession>
<dbReference type="PANTHER" id="PTHR14942">
    <property type="entry name" value="U11/U12 SMALL NUCLEAR RIBONUCLEOPROTEIN 25 KDA PROTEIN"/>
    <property type="match status" value="1"/>
</dbReference>
<dbReference type="InterPro" id="IPR040610">
    <property type="entry name" value="SNRNP25_ubiquitin"/>
</dbReference>
<dbReference type="InterPro" id="IPR029071">
    <property type="entry name" value="Ubiquitin-like_domsf"/>
</dbReference>
<keyword evidence="2" id="KW-0687">Ribonucleoprotein</keyword>
<evidence type="ECO:0000313" key="3">
    <source>
        <dbReference type="Proteomes" id="UP001058974"/>
    </source>
</evidence>
<dbReference type="CDD" id="cd17058">
    <property type="entry name" value="Ubl_SNRNP25"/>
    <property type="match status" value="1"/>
</dbReference>
<dbReference type="OrthoDB" id="72819at2759"/>
<organism evidence="2 3">
    <name type="scientific">Pisum sativum</name>
    <name type="common">Garden pea</name>
    <name type="synonym">Lathyrus oleraceus</name>
    <dbReference type="NCBI Taxonomy" id="3888"/>
    <lineage>
        <taxon>Eukaryota</taxon>
        <taxon>Viridiplantae</taxon>
        <taxon>Streptophyta</taxon>
        <taxon>Embryophyta</taxon>
        <taxon>Tracheophyta</taxon>
        <taxon>Spermatophyta</taxon>
        <taxon>Magnoliopsida</taxon>
        <taxon>eudicotyledons</taxon>
        <taxon>Gunneridae</taxon>
        <taxon>Pentapetalae</taxon>
        <taxon>rosids</taxon>
        <taxon>fabids</taxon>
        <taxon>Fabales</taxon>
        <taxon>Fabaceae</taxon>
        <taxon>Papilionoideae</taxon>
        <taxon>50 kb inversion clade</taxon>
        <taxon>NPAAA clade</taxon>
        <taxon>Hologalegina</taxon>
        <taxon>IRL clade</taxon>
        <taxon>Fabeae</taxon>
        <taxon>Lathyrus</taxon>
    </lineage>
</organism>
<dbReference type="GO" id="GO:1990904">
    <property type="term" value="C:ribonucleoprotein complex"/>
    <property type="evidence" value="ECO:0007669"/>
    <property type="project" value="UniProtKB-KW"/>
</dbReference>
<sequence>MGEGAEYKSDLKKEKVLKALLEDPILSDVPKNPSLEDVETLIGLELGSAMRISVLKLDSTSLDVIVMNTATVKVLKLAIKKKVNYMEQSSMGHRHISWKSVWANYCLSFDNNKLLNDDDALQDLGVRNNSQVHFVPYVMTKESRKHSKRRNHRFFHGLKGRKLQNMLLVGC</sequence>
<dbReference type="Gramene" id="Psat06G0549400-T1">
    <property type="protein sequence ID" value="KAI5400629.1"/>
    <property type="gene ID" value="KIW84_065494"/>
</dbReference>
<dbReference type="PANTHER" id="PTHR14942:SF0">
    <property type="entry name" value="U11_U12 SMALL NUCLEAR RIBONUCLEOPROTEIN 25 KDA PROTEIN"/>
    <property type="match status" value="1"/>
</dbReference>
<comment type="caution">
    <text evidence="2">The sequence shown here is derived from an EMBL/GenBank/DDBJ whole genome shotgun (WGS) entry which is preliminary data.</text>
</comment>
<dbReference type="SUPFAM" id="SSF54236">
    <property type="entry name" value="Ubiquitin-like"/>
    <property type="match status" value="1"/>
</dbReference>
<dbReference type="Proteomes" id="UP001058974">
    <property type="component" value="Chromosome 6"/>
</dbReference>
<dbReference type="AlphaFoldDB" id="A0A9D5A9U4"/>
<feature type="domain" description="SNRNP25 ubiquitin-like" evidence="1">
    <location>
        <begin position="50"/>
        <end position="137"/>
    </location>
</feature>
<gene>
    <name evidence="2" type="ORF">KIW84_065494</name>
</gene>
<dbReference type="InterPro" id="IPR039690">
    <property type="entry name" value="SNRNP25"/>
</dbReference>
<evidence type="ECO:0000259" key="1">
    <source>
        <dbReference type="Pfam" id="PF18036"/>
    </source>
</evidence>
<dbReference type="GO" id="GO:0000398">
    <property type="term" value="P:mRNA splicing, via spliceosome"/>
    <property type="evidence" value="ECO:0007669"/>
    <property type="project" value="InterPro"/>
</dbReference>